<reference evidence="2 3" key="1">
    <citation type="submission" date="2024-02" db="EMBL/GenBank/DDBJ databases">
        <title>Complete genome sequence of Pelagibacterium nitratireducens ZH15.</title>
        <authorList>
            <person name="Zhao L.H."/>
        </authorList>
    </citation>
    <scope>NUCLEOTIDE SEQUENCE [LARGE SCALE GENOMIC DNA]</scope>
    <source>
        <strain evidence="2 3">ZH15</strain>
    </source>
</reference>
<feature type="chain" id="PRO_5046291461" description="PepSY domain-containing protein" evidence="1">
    <location>
        <begin position="30"/>
        <end position="99"/>
    </location>
</feature>
<evidence type="ECO:0000313" key="2">
    <source>
        <dbReference type="EMBL" id="WWT31898.1"/>
    </source>
</evidence>
<proteinExistence type="predicted"/>
<accession>A0ABZ2I215</accession>
<name>A0ABZ2I215_9HYPH</name>
<dbReference type="EMBL" id="CP146275">
    <property type="protein sequence ID" value="WWT31898.1"/>
    <property type="molecule type" value="Genomic_DNA"/>
</dbReference>
<evidence type="ECO:0000313" key="3">
    <source>
        <dbReference type="Proteomes" id="UP001369958"/>
    </source>
</evidence>
<gene>
    <name evidence="2" type="ORF">V6617_12885</name>
</gene>
<protein>
    <recommendedName>
        <fullName evidence="4">PepSY domain-containing protein</fullName>
    </recommendedName>
</protein>
<keyword evidence="3" id="KW-1185">Reference proteome</keyword>
<keyword evidence="1" id="KW-0732">Signal</keyword>
<evidence type="ECO:0000256" key="1">
    <source>
        <dbReference type="SAM" id="SignalP"/>
    </source>
</evidence>
<dbReference type="RefSeq" id="WP_338607359.1">
    <property type="nucleotide sequence ID" value="NZ_CP146275.1"/>
</dbReference>
<dbReference type="Proteomes" id="UP001369958">
    <property type="component" value="Chromosome"/>
</dbReference>
<evidence type="ECO:0008006" key="4">
    <source>
        <dbReference type="Google" id="ProtNLM"/>
    </source>
</evidence>
<feature type="signal peptide" evidence="1">
    <location>
        <begin position="1"/>
        <end position="29"/>
    </location>
</feature>
<organism evidence="2 3">
    <name type="scientific">Pelagibacterium nitratireducens</name>
    <dbReference type="NCBI Taxonomy" id="1046114"/>
    <lineage>
        <taxon>Bacteria</taxon>
        <taxon>Pseudomonadati</taxon>
        <taxon>Pseudomonadota</taxon>
        <taxon>Alphaproteobacteria</taxon>
        <taxon>Hyphomicrobiales</taxon>
        <taxon>Devosiaceae</taxon>
        <taxon>Pelagibacterium</taxon>
    </lineage>
</organism>
<sequence>MKNALLSRLTSLALALSLSLPLGAMPALAQEGCWDNSAIQSALAEGRIQPVAAVLSREGIDPSTEVLSVKVCEQGGALVYVLAVLETSGQARNLTLNAQ</sequence>